<protein>
    <recommendedName>
        <fullName evidence="3">CCHC-type domain-containing protein</fullName>
    </recommendedName>
</protein>
<organism evidence="4 5">
    <name type="scientific">Mycena venus</name>
    <dbReference type="NCBI Taxonomy" id="2733690"/>
    <lineage>
        <taxon>Eukaryota</taxon>
        <taxon>Fungi</taxon>
        <taxon>Dikarya</taxon>
        <taxon>Basidiomycota</taxon>
        <taxon>Agaricomycotina</taxon>
        <taxon>Agaricomycetes</taxon>
        <taxon>Agaricomycetidae</taxon>
        <taxon>Agaricales</taxon>
        <taxon>Marasmiineae</taxon>
        <taxon>Mycenaceae</taxon>
        <taxon>Mycena</taxon>
    </lineage>
</organism>
<name>A0A8H7CS64_9AGAR</name>
<reference evidence="4" key="1">
    <citation type="submission" date="2020-05" db="EMBL/GenBank/DDBJ databases">
        <title>Mycena genomes resolve the evolution of fungal bioluminescence.</title>
        <authorList>
            <person name="Tsai I.J."/>
        </authorList>
    </citation>
    <scope>NUCLEOTIDE SEQUENCE</scope>
    <source>
        <strain evidence="4">CCC161011</strain>
    </source>
</reference>
<dbReference type="PANTHER" id="PTHR47481:SF7">
    <property type="entry name" value="CCHC-TYPE DOMAIN-CONTAINING PROTEIN"/>
    <property type="match status" value="1"/>
</dbReference>
<dbReference type="AlphaFoldDB" id="A0A8H7CS64"/>
<keyword evidence="5" id="KW-1185">Reference proteome</keyword>
<proteinExistence type="predicted"/>
<keyword evidence="1" id="KW-0479">Metal-binding</keyword>
<dbReference type="PROSITE" id="PS50158">
    <property type="entry name" value="ZF_CCHC"/>
    <property type="match status" value="1"/>
</dbReference>
<feature type="domain" description="CCHC-type" evidence="3">
    <location>
        <begin position="244"/>
        <end position="257"/>
    </location>
</feature>
<accession>A0A8H7CS64</accession>
<dbReference type="PANTHER" id="PTHR47481">
    <property type="match status" value="1"/>
</dbReference>
<evidence type="ECO:0000256" key="2">
    <source>
        <dbReference type="SAM" id="MobiDB-lite"/>
    </source>
</evidence>
<comment type="caution">
    <text evidence="4">The sequence shown here is derived from an EMBL/GenBank/DDBJ whole genome shotgun (WGS) entry which is preliminary data.</text>
</comment>
<dbReference type="Pfam" id="PF14223">
    <property type="entry name" value="Retrotran_gag_2"/>
    <property type="match status" value="1"/>
</dbReference>
<dbReference type="Proteomes" id="UP000620124">
    <property type="component" value="Unassembled WGS sequence"/>
</dbReference>
<dbReference type="OrthoDB" id="3066634at2759"/>
<sequence>MSTTNNPFLARIAVFDGTNWSSFSKDVQVFFQLEGIWDIVSGAKKKPSDTDEGEKWTRNNERAYSMIYFLISADYRSIIADVSTGVEAWRLLKDEYQKDSSALRLALRNELYSIRHDPKHPVGVYTEAVRSVARQLKAIGHAVKDDDLADLILLRLHPSFSSIRSALSNTTPFPKLDALISAIKAHEMQEKLSDSVAQSVKKEEDEEEEDPLNRAMAAITGRGGWRGVKGEFDWGNSKEKEGVCHRCGRSGHVARRCVADMPDEVKAKYLASSKHDAAAAYDSDLVIGADSDDEDNVAFHADDLFILSDADDSDADAPIVSRSISSLSIHSQLEGVHVDKKKKARRGHRGRGGN</sequence>
<keyword evidence="1" id="KW-0863">Zinc-finger</keyword>
<dbReference type="GO" id="GO:0003676">
    <property type="term" value="F:nucleic acid binding"/>
    <property type="evidence" value="ECO:0007669"/>
    <property type="project" value="InterPro"/>
</dbReference>
<gene>
    <name evidence="4" type="ORF">MVEN_01569300</name>
</gene>
<dbReference type="InterPro" id="IPR001878">
    <property type="entry name" value="Znf_CCHC"/>
</dbReference>
<feature type="compositionally biased region" description="Basic residues" evidence="2">
    <location>
        <begin position="339"/>
        <end position="354"/>
    </location>
</feature>
<dbReference type="GO" id="GO:0008270">
    <property type="term" value="F:zinc ion binding"/>
    <property type="evidence" value="ECO:0007669"/>
    <property type="project" value="UniProtKB-KW"/>
</dbReference>
<dbReference type="EMBL" id="JACAZI010000013">
    <property type="protein sequence ID" value="KAF7345508.1"/>
    <property type="molecule type" value="Genomic_DNA"/>
</dbReference>
<keyword evidence="1" id="KW-0862">Zinc</keyword>
<feature type="region of interest" description="Disordered" evidence="2">
    <location>
        <begin position="335"/>
        <end position="354"/>
    </location>
</feature>
<evidence type="ECO:0000313" key="4">
    <source>
        <dbReference type="EMBL" id="KAF7345508.1"/>
    </source>
</evidence>
<evidence type="ECO:0000259" key="3">
    <source>
        <dbReference type="PROSITE" id="PS50158"/>
    </source>
</evidence>
<evidence type="ECO:0000313" key="5">
    <source>
        <dbReference type="Proteomes" id="UP000620124"/>
    </source>
</evidence>
<evidence type="ECO:0000256" key="1">
    <source>
        <dbReference type="PROSITE-ProRule" id="PRU00047"/>
    </source>
</evidence>